<evidence type="ECO:0000256" key="1">
    <source>
        <dbReference type="SAM" id="MobiDB-lite"/>
    </source>
</evidence>
<reference evidence="3" key="1">
    <citation type="submission" date="2025-08" db="UniProtKB">
        <authorList>
            <consortium name="RefSeq"/>
        </authorList>
    </citation>
    <scope>IDENTIFICATION</scope>
    <source>
        <tissue evidence="3">Gonads</tissue>
    </source>
</reference>
<dbReference type="Proteomes" id="UP000085678">
    <property type="component" value="Unplaced"/>
</dbReference>
<dbReference type="SUPFAM" id="SSF50353">
    <property type="entry name" value="Cytokine"/>
    <property type="match status" value="1"/>
</dbReference>
<sequence>MSQSASRNQNRPGRGVAPLSQRQGQARGTNNRQIKRHLRRQPQPPQLERALSEPTRREWLASRNVHLEETDAALPASCLARLFGGLCCGGRGRQPAGGDKLDFHQEARVHLVDAADTNHGALLIKSYRKAGEATWYHFVRRSSGTKGTLAKKLKLKKYDQILAIDFDFTSTMTHEEVIDRLRDLMKKEEVILCTRRMLNYRKGQMYRKITVEMTESGTARENEQERRSKTPRSTLLPKVTIEIVRGSICTPDGICIDDIRQQGKRKAKIQCTATDDYMEKYKKDIRVSPLKCGDESYDFDVHQYSGITKERTVSLCYMFQKDQIVTVDENEQTVGFKDFEDKSKCDLENLDLREAKPWLFLTRRVRDRIRTFESLKYPGRYVACVKANGVFDILLVEKNAENQPNIEFQQFGTDICQLDVKSDSGRSSASLSSSSGSSESSASQAPFSSTQATDDLNVTESSNEVGRRNESAAAAQTTEMGLPRESVTAKVKKWRANNCPYARSLLWMETSL</sequence>
<gene>
    <name evidence="3" type="primary">LOC106166605</name>
</gene>
<organism evidence="2 3">
    <name type="scientific">Lingula anatina</name>
    <name type="common">Brachiopod</name>
    <name type="synonym">Lingula unguis</name>
    <dbReference type="NCBI Taxonomy" id="7574"/>
    <lineage>
        <taxon>Eukaryota</taxon>
        <taxon>Metazoa</taxon>
        <taxon>Spiralia</taxon>
        <taxon>Lophotrochozoa</taxon>
        <taxon>Brachiopoda</taxon>
        <taxon>Linguliformea</taxon>
        <taxon>Lingulata</taxon>
        <taxon>Lingulida</taxon>
        <taxon>Linguloidea</taxon>
        <taxon>Lingulidae</taxon>
        <taxon>Lingula</taxon>
    </lineage>
</organism>
<feature type="region of interest" description="Disordered" evidence="1">
    <location>
        <begin position="427"/>
        <end position="484"/>
    </location>
</feature>
<evidence type="ECO:0000313" key="2">
    <source>
        <dbReference type="Proteomes" id="UP000085678"/>
    </source>
</evidence>
<dbReference type="InterPro" id="IPR036034">
    <property type="entry name" value="PDZ_sf"/>
</dbReference>
<accession>A0A1S3IRX9</accession>
<feature type="compositionally biased region" description="Polar residues" evidence="1">
    <location>
        <begin position="1"/>
        <end position="11"/>
    </location>
</feature>
<feature type="region of interest" description="Disordered" evidence="1">
    <location>
        <begin position="1"/>
        <end position="55"/>
    </location>
</feature>
<feature type="compositionally biased region" description="Low complexity" evidence="1">
    <location>
        <begin position="427"/>
        <end position="449"/>
    </location>
</feature>
<feature type="compositionally biased region" description="Polar residues" evidence="1">
    <location>
        <begin position="20"/>
        <end position="32"/>
    </location>
</feature>
<dbReference type="RefSeq" id="XP_013400691.1">
    <property type="nucleotide sequence ID" value="XM_013545237.1"/>
</dbReference>
<dbReference type="Gene3D" id="2.80.10.50">
    <property type="match status" value="1"/>
</dbReference>
<keyword evidence="2" id="KW-1185">Reference proteome</keyword>
<dbReference type="InterPro" id="IPR008996">
    <property type="entry name" value="IL1/FGF"/>
</dbReference>
<dbReference type="SUPFAM" id="SSF50156">
    <property type="entry name" value="PDZ domain-like"/>
    <property type="match status" value="1"/>
</dbReference>
<name>A0A1S3IRX9_LINAN</name>
<dbReference type="InParanoid" id="A0A1S3IRX9"/>
<evidence type="ECO:0000313" key="3">
    <source>
        <dbReference type="RefSeq" id="XP_013400691.1"/>
    </source>
</evidence>
<dbReference type="GeneID" id="106166605"/>
<feature type="compositionally biased region" description="Polar residues" evidence="1">
    <location>
        <begin position="450"/>
        <end position="464"/>
    </location>
</feature>
<proteinExistence type="predicted"/>
<dbReference type="KEGG" id="lak:106166605"/>
<dbReference type="AlphaFoldDB" id="A0A1S3IRX9"/>
<protein>
    <submittedName>
        <fullName evidence="3">Uncharacterized protein LOC106166605 isoform X1</fullName>
    </submittedName>
</protein>